<keyword evidence="2" id="KW-1185">Reference proteome</keyword>
<comment type="caution">
    <text evidence="1">The sequence shown here is derived from an EMBL/GenBank/DDBJ whole genome shotgun (WGS) entry which is preliminary data.</text>
</comment>
<reference evidence="1" key="1">
    <citation type="journal article" date="2014" name="Int. J. Syst. Evol. Microbiol.">
        <title>Complete genome sequence of Corynebacterium casei LMG S-19264T (=DSM 44701T), isolated from a smear-ripened cheese.</title>
        <authorList>
            <consortium name="US DOE Joint Genome Institute (JGI-PGF)"/>
            <person name="Walter F."/>
            <person name="Albersmeier A."/>
            <person name="Kalinowski J."/>
            <person name="Ruckert C."/>
        </authorList>
    </citation>
    <scope>NUCLEOTIDE SEQUENCE</scope>
    <source>
        <strain evidence="1">CGMCC 4.7403</strain>
    </source>
</reference>
<proteinExistence type="predicted"/>
<protein>
    <submittedName>
        <fullName evidence="1">Uncharacterized protein</fullName>
    </submittedName>
</protein>
<evidence type="ECO:0000313" key="1">
    <source>
        <dbReference type="EMBL" id="GHH83034.1"/>
    </source>
</evidence>
<sequence>MPRNSGSWVGAGPFSRLEHWVESIATSYVSENMCDGHEVGVRVHLVAGLGAHRLERLERFYWKMARPGAALVRSGAAGWRGEGVPLARAVGTGRDPFPLLLLPVLAEELDQRIRQADRPPSGAGLGRLVLAADLLMLRAVADLPPARVVSAAVRVLGPEPVIAGTDVPRVQVDDLPVQPEGLPFPEPERQGDDPARAVAELGRLDEQAMHLLDRVRLDVLLFEPRSLGDLVRGAGLWRSRRRWWARARAALPRQGPPGWSDEHDE</sequence>
<dbReference type="EMBL" id="BNAT01000002">
    <property type="protein sequence ID" value="GHH83034.1"/>
    <property type="molecule type" value="Genomic_DNA"/>
</dbReference>
<dbReference type="Proteomes" id="UP000603227">
    <property type="component" value="Unassembled WGS sequence"/>
</dbReference>
<accession>A0A919L4C4</accession>
<organism evidence="1 2">
    <name type="scientific">Streptomyces capitiformicae</name>
    <dbReference type="NCBI Taxonomy" id="2014920"/>
    <lineage>
        <taxon>Bacteria</taxon>
        <taxon>Bacillati</taxon>
        <taxon>Actinomycetota</taxon>
        <taxon>Actinomycetes</taxon>
        <taxon>Kitasatosporales</taxon>
        <taxon>Streptomycetaceae</taxon>
        <taxon>Streptomyces</taxon>
    </lineage>
</organism>
<gene>
    <name evidence="1" type="ORF">GCM10017771_08830</name>
</gene>
<reference evidence="1" key="2">
    <citation type="submission" date="2020-09" db="EMBL/GenBank/DDBJ databases">
        <authorList>
            <person name="Sun Q."/>
            <person name="Zhou Y."/>
        </authorList>
    </citation>
    <scope>NUCLEOTIDE SEQUENCE</scope>
    <source>
        <strain evidence="1">CGMCC 4.7403</strain>
    </source>
</reference>
<dbReference type="AlphaFoldDB" id="A0A919L4C4"/>
<name>A0A919L4C4_9ACTN</name>
<evidence type="ECO:0000313" key="2">
    <source>
        <dbReference type="Proteomes" id="UP000603227"/>
    </source>
</evidence>